<dbReference type="Proteomes" id="UP000625568">
    <property type="component" value="Chromosome 1"/>
</dbReference>
<dbReference type="AlphaFoldDB" id="A0A892I9T7"/>
<keyword evidence="1" id="KW-0812">Transmembrane</keyword>
<sequence length="81" mass="9607">MLIGLFFVYLIANLLTLVWITHYELFPRFPETWANRLVDWYGVRNADEVAELEGLVGLVLFTPPAVVIYLLFFRAYKKRRQ</sequence>
<organism evidence="2 3">
    <name type="scientific">Burkholderia dolosa</name>
    <dbReference type="NCBI Taxonomy" id="152500"/>
    <lineage>
        <taxon>Bacteria</taxon>
        <taxon>Pseudomonadati</taxon>
        <taxon>Pseudomonadota</taxon>
        <taxon>Betaproteobacteria</taxon>
        <taxon>Burkholderiales</taxon>
        <taxon>Burkholderiaceae</taxon>
        <taxon>Burkholderia</taxon>
        <taxon>Burkholderia cepacia complex</taxon>
    </lineage>
</organism>
<proteinExistence type="predicted"/>
<keyword evidence="1" id="KW-1133">Transmembrane helix</keyword>
<feature type="transmembrane region" description="Helical" evidence="1">
    <location>
        <begin position="54"/>
        <end position="73"/>
    </location>
</feature>
<evidence type="ECO:0000256" key="1">
    <source>
        <dbReference type="SAM" id="Phobius"/>
    </source>
</evidence>
<feature type="transmembrane region" description="Helical" evidence="1">
    <location>
        <begin position="7"/>
        <end position="26"/>
    </location>
</feature>
<gene>
    <name evidence="2" type="ORF">I6K02_09345</name>
</gene>
<reference evidence="2 3" key="1">
    <citation type="submission" date="2021-02" db="EMBL/GenBank/DDBJ databases">
        <title>FDA dAtabase for Regulatory Grade micrObial Sequences (FDA-ARGOS): Supporting development and validation of Infectious Disease Dx tests.</title>
        <authorList>
            <person name="Minogue T."/>
            <person name="Wolcott M."/>
            <person name="Wasieloski L."/>
            <person name="Aguilar W."/>
            <person name="Moore D."/>
            <person name="Jaissle J."/>
            <person name="Tallon L."/>
            <person name="Sadzewicz L."/>
            <person name="Zhao X."/>
            <person name="Boylan J."/>
            <person name="Ott S."/>
            <person name="Bowen H."/>
            <person name="Vavikolanu K."/>
            <person name="Mehta A."/>
            <person name="Aluvathingal J."/>
            <person name="Nadendla S."/>
            <person name="Yan Y."/>
            <person name="Sichtig H."/>
        </authorList>
    </citation>
    <scope>NUCLEOTIDE SEQUENCE [LARGE SCALE GENOMIC DNA]</scope>
    <source>
        <strain evidence="2 3">FDAARGOS_1272</strain>
    </source>
</reference>
<evidence type="ECO:0000313" key="2">
    <source>
        <dbReference type="EMBL" id="QRO78908.1"/>
    </source>
</evidence>
<dbReference type="EMBL" id="CP069482">
    <property type="protein sequence ID" value="QRO78908.1"/>
    <property type="molecule type" value="Genomic_DNA"/>
</dbReference>
<accession>A0A892I9T7</accession>
<evidence type="ECO:0000313" key="3">
    <source>
        <dbReference type="Proteomes" id="UP000625568"/>
    </source>
</evidence>
<protein>
    <submittedName>
        <fullName evidence="2">Uncharacterized protein</fullName>
    </submittedName>
</protein>
<keyword evidence="1" id="KW-0472">Membrane</keyword>
<name>A0A892I9T7_9BURK</name>
<keyword evidence="3" id="KW-1185">Reference proteome</keyword>